<keyword evidence="1" id="KW-0175">Coiled coil</keyword>
<dbReference type="EMBL" id="CP010086">
    <property type="protein sequence ID" value="AJH00132.2"/>
    <property type="molecule type" value="Genomic_DNA"/>
</dbReference>
<protein>
    <recommendedName>
        <fullName evidence="4">Transposase</fullName>
    </recommendedName>
</protein>
<dbReference type="AlphaFoldDB" id="A0A0B5QPD7"/>
<accession>A0A0B5QPD7</accession>
<dbReference type="STRING" id="1520.LF65_03575"/>
<gene>
    <name evidence="2" type="ORF">LF65_03575</name>
</gene>
<evidence type="ECO:0000256" key="1">
    <source>
        <dbReference type="SAM" id="Coils"/>
    </source>
</evidence>
<evidence type="ECO:0008006" key="4">
    <source>
        <dbReference type="Google" id="ProtNLM"/>
    </source>
</evidence>
<proteinExistence type="predicted"/>
<evidence type="ECO:0000313" key="2">
    <source>
        <dbReference type="EMBL" id="AJH00132.2"/>
    </source>
</evidence>
<dbReference type="KEGG" id="cbei:LF65_03575"/>
<evidence type="ECO:0000313" key="3">
    <source>
        <dbReference type="Proteomes" id="UP000031866"/>
    </source>
</evidence>
<organism evidence="2 3">
    <name type="scientific">Clostridium beijerinckii</name>
    <name type="common">Clostridium MP</name>
    <dbReference type="NCBI Taxonomy" id="1520"/>
    <lineage>
        <taxon>Bacteria</taxon>
        <taxon>Bacillati</taxon>
        <taxon>Bacillota</taxon>
        <taxon>Clostridia</taxon>
        <taxon>Eubacteriales</taxon>
        <taxon>Clostridiaceae</taxon>
        <taxon>Clostridium</taxon>
    </lineage>
</organism>
<name>A0A0B5QPD7_CLOBE</name>
<dbReference type="Proteomes" id="UP000031866">
    <property type="component" value="Chromosome"/>
</dbReference>
<reference evidence="3" key="1">
    <citation type="submission" date="2014-12" db="EMBL/GenBank/DDBJ databases">
        <title>Genome sequence of Clostridium beijerinckii strain 59B.</title>
        <authorList>
            <person name="Little G.T."/>
            <person name="Minton N.P."/>
        </authorList>
    </citation>
    <scope>NUCLEOTIDE SEQUENCE [LARGE SCALE GENOMIC DNA]</scope>
    <source>
        <strain evidence="3">59B</strain>
    </source>
</reference>
<feature type="coiled-coil region" evidence="1">
    <location>
        <begin position="28"/>
        <end position="55"/>
    </location>
</feature>
<sequence>MKKYRDSIGVDVGIKGLAICTNGMTFKNINKTRLVKKLEKRLRRLQRKISRKYELNKEGRKFVKTSNIIKLEKQIILLQ</sequence>